<dbReference type="KEGG" id="mah:MEALZ_p0080"/>
<evidence type="ECO:0000313" key="1">
    <source>
        <dbReference type="EMBL" id="CCE25785.1"/>
    </source>
</evidence>
<sequence>MLQNHGNTYFTQTEIDQYNRNRIKQRQQDEYEAKLHAAVCELEDSVGSGVFLNSDNKVVKRIAHQHDLNPKKLVKAYMRLCSSDVLLRNAEEDMGLPYGTLDVCMGSD</sequence>
<reference evidence="1 2" key="1">
    <citation type="journal article" date="2012" name="J. Bacteriol.">
        <title>Genome sequence of the haloalkaliphilic methanotrophic bacterium Methylomicrobium alcaliphilum 20Z.</title>
        <authorList>
            <person name="Vuilleumier S."/>
            <person name="Khmelenina V.N."/>
            <person name="Bringel F."/>
            <person name="Reshetnikov A.S."/>
            <person name="Lajus A."/>
            <person name="Mangenot S."/>
            <person name="Rouy Z."/>
            <person name="Op den Camp H.J."/>
            <person name="Jetten M.S."/>
            <person name="Dispirito A.A."/>
            <person name="Dunfield P."/>
            <person name="Klotz M.G."/>
            <person name="Semrau J.D."/>
            <person name="Stein L.Y."/>
            <person name="Barbe V."/>
            <person name="Medigue C."/>
            <person name="Trotsenko Y.A."/>
            <person name="Kalyuzhnaya M.G."/>
        </authorList>
    </citation>
    <scope>NUCLEOTIDE SEQUENCE [LARGE SCALE GENOMIC DNA]</scope>
    <source>
        <strain evidence="2">DSM 19304 / NCIMB 14124 / VKM B-2133 / 20Z</strain>
    </source>
</reference>
<dbReference type="AlphaFoldDB" id="G4T4M9"/>
<dbReference type="RefSeq" id="WP_014133141.1">
    <property type="nucleotide sequence ID" value="NC_016108.1"/>
</dbReference>
<protein>
    <submittedName>
        <fullName evidence="1">Uncharacterized protein</fullName>
    </submittedName>
</protein>
<geneLocation type="plasmid" evidence="1 2">
    <name>MEALZ_p</name>
</geneLocation>
<dbReference type="EMBL" id="FO082061">
    <property type="protein sequence ID" value="CCE25785.1"/>
    <property type="molecule type" value="Genomic_DNA"/>
</dbReference>
<gene>
    <name evidence="1" type="ordered locus">MEALZ_p0080</name>
</gene>
<evidence type="ECO:0000313" key="2">
    <source>
        <dbReference type="Proteomes" id="UP000008315"/>
    </source>
</evidence>
<accession>G4T4M9</accession>
<organism evidence="1 2">
    <name type="scientific">Methylotuvimicrobium alcaliphilum (strain DSM 19304 / NCIMB 14124 / VKM B-2133 / 20Z)</name>
    <name type="common">Methylomicrobium alcaliphilum</name>
    <dbReference type="NCBI Taxonomy" id="1091494"/>
    <lineage>
        <taxon>Bacteria</taxon>
        <taxon>Pseudomonadati</taxon>
        <taxon>Pseudomonadota</taxon>
        <taxon>Gammaproteobacteria</taxon>
        <taxon>Methylococcales</taxon>
        <taxon>Methylococcaceae</taxon>
        <taxon>Methylotuvimicrobium</taxon>
    </lineage>
</organism>
<dbReference type="HOGENOM" id="CLU_2193819_0_0_6"/>
<dbReference type="Proteomes" id="UP000008315">
    <property type="component" value="Plasmid MEALZ_p"/>
</dbReference>
<proteinExistence type="predicted"/>
<keyword evidence="2" id="KW-1185">Reference proteome</keyword>
<name>G4T4M9_META2</name>
<keyword evidence="1" id="KW-0614">Plasmid</keyword>